<dbReference type="SUPFAM" id="SSF50891">
    <property type="entry name" value="Cyclophilin-like"/>
    <property type="match status" value="1"/>
</dbReference>
<dbReference type="PANTHER" id="PTHR45625:SF4">
    <property type="entry name" value="PEPTIDYLPROLYL ISOMERASE DOMAIN AND WD REPEAT-CONTAINING PROTEIN 1"/>
    <property type="match status" value="1"/>
</dbReference>
<evidence type="ECO:0000313" key="7">
    <source>
        <dbReference type="Proteomes" id="UP000824239"/>
    </source>
</evidence>
<dbReference type="Proteomes" id="UP000824239">
    <property type="component" value="Unassembled WGS sequence"/>
</dbReference>
<dbReference type="InterPro" id="IPR029000">
    <property type="entry name" value="Cyclophilin-like_dom_sf"/>
</dbReference>
<accession>A0A9D1AQS0</accession>
<feature type="domain" description="PPIase cyclophilin-type" evidence="5">
    <location>
        <begin position="14"/>
        <end position="165"/>
    </location>
</feature>
<dbReference type="InterPro" id="IPR002130">
    <property type="entry name" value="Cyclophilin-type_PPIase_dom"/>
</dbReference>
<dbReference type="InterPro" id="IPR044666">
    <property type="entry name" value="Cyclophilin_A-like"/>
</dbReference>
<sequence length="194" mass="21424">MPHPTATIFLSTGGVIGLELYPEVASQAVASFLHLARKGVFDRQCIERIVPGWVVDVSYHAFHNPAACYFIPNDTESGTYLPAQFGTVGLGGYGRPDIAGGEFFFPLADCPAITGKYPIFGKVTRGLSELRRLEQVETTPVSYPGLPEVQINTPVEPIWLERVTVETYGVDYGRPVRLTGVEKPYFWPCLSERE</sequence>
<comment type="caution">
    <text evidence="6">The sequence shown here is derived from an EMBL/GenBank/DDBJ whole genome shotgun (WGS) entry which is preliminary data.</text>
</comment>
<proteinExistence type="predicted"/>
<keyword evidence="3" id="KW-0697">Rotamase</keyword>
<dbReference type="PROSITE" id="PS50072">
    <property type="entry name" value="CSA_PPIASE_2"/>
    <property type="match status" value="1"/>
</dbReference>
<evidence type="ECO:0000256" key="3">
    <source>
        <dbReference type="ARBA" id="ARBA00023110"/>
    </source>
</evidence>
<keyword evidence="4 6" id="KW-0413">Isomerase</keyword>
<reference evidence="6" key="2">
    <citation type="journal article" date="2021" name="PeerJ">
        <title>Extensive microbial diversity within the chicken gut microbiome revealed by metagenomics and culture.</title>
        <authorList>
            <person name="Gilroy R."/>
            <person name="Ravi A."/>
            <person name="Getino M."/>
            <person name="Pursley I."/>
            <person name="Horton D.L."/>
            <person name="Alikhan N.F."/>
            <person name="Baker D."/>
            <person name="Gharbi K."/>
            <person name="Hall N."/>
            <person name="Watson M."/>
            <person name="Adriaenssens E.M."/>
            <person name="Foster-Nyarko E."/>
            <person name="Jarju S."/>
            <person name="Secka A."/>
            <person name="Antonio M."/>
            <person name="Oren A."/>
            <person name="Chaudhuri R.R."/>
            <person name="La Ragione R."/>
            <person name="Hildebrand F."/>
            <person name="Pallen M.J."/>
        </authorList>
    </citation>
    <scope>NUCLEOTIDE SEQUENCE</scope>
    <source>
        <strain evidence="6">ChiBcec15-4380</strain>
    </source>
</reference>
<comment type="function">
    <text evidence="1">PPIases accelerate the folding of proteins. It catalyzes the cis-trans isomerization of proline imidic peptide bonds in oligopeptides.</text>
</comment>
<evidence type="ECO:0000313" key="6">
    <source>
        <dbReference type="EMBL" id="HIR49921.1"/>
    </source>
</evidence>
<dbReference type="EMBL" id="DVHE01000010">
    <property type="protein sequence ID" value="HIR49921.1"/>
    <property type="molecule type" value="Genomic_DNA"/>
</dbReference>
<reference evidence="6" key="1">
    <citation type="submission" date="2020-10" db="EMBL/GenBank/DDBJ databases">
        <authorList>
            <person name="Gilroy R."/>
        </authorList>
    </citation>
    <scope>NUCLEOTIDE SEQUENCE</scope>
    <source>
        <strain evidence="6">ChiBcec15-4380</strain>
    </source>
</reference>
<evidence type="ECO:0000256" key="2">
    <source>
        <dbReference type="ARBA" id="ARBA00013194"/>
    </source>
</evidence>
<organism evidence="6 7">
    <name type="scientific">Candidatus Avoscillospira avicola</name>
    <dbReference type="NCBI Taxonomy" id="2840706"/>
    <lineage>
        <taxon>Bacteria</taxon>
        <taxon>Bacillati</taxon>
        <taxon>Bacillota</taxon>
        <taxon>Clostridia</taxon>
        <taxon>Eubacteriales</taxon>
        <taxon>Oscillospiraceae</taxon>
        <taxon>Oscillospiraceae incertae sedis</taxon>
        <taxon>Candidatus Avoscillospira</taxon>
    </lineage>
</organism>
<protein>
    <recommendedName>
        <fullName evidence="2">peptidylprolyl isomerase</fullName>
        <ecNumber evidence="2">5.2.1.8</ecNumber>
    </recommendedName>
</protein>
<evidence type="ECO:0000259" key="5">
    <source>
        <dbReference type="PROSITE" id="PS50072"/>
    </source>
</evidence>
<dbReference type="GO" id="GO:0003755">
    <property type="term" value="F:peptidyl-prolyl cis-trans isomerase activity"/>
    <property type="evidence" value="ECO:0007669"/>
    <property type="project" value="UniProtKB-KW"/>
</dbReference>
<gene>
    <name evidence="6" type="ORF">IAA53_01315</name>
</gene>
<dbReference type="PANTHER" id="PTHR45625">
    <property type="entry name" value="PEPTIDYL-PROLYL CIS-TRANS ISOMERASE-RELATED"/>
    <property type="match status" value="1"/>
</dbReference>
<evidence type="ECO:0000256" key="4">
    <source>
        <dbReference type="ARBA" id="ARBA00023235"/>
    </source>
</evidence>
<dbReference type="AlphaFoldDB" id="A0A9D1AQS0"/>
<evidence type="ECO:0000256" key="1">
    <source>
        <dbReference type="ARBA" id="ARBA00002388"/>
    </source>
</evidence>
<dbReference type="Pfam" id="PF00160">
    <property type="entry name" value="Pro_isomerase"/>
    <property type="match status" value="1"/>
</dbReference>
<dbReference type="Gene3D" id="2.40.100.10">
    <property type="entry name" value="Cyclophilin-like"/>
    <property type="match status" value="1"/>
</dbReference>
<dbReference type="EC" id="5.2.1.8" evidence="2"/>
<name>A0A9D1AQS0_9FIRM</name>